<dbReference type="eggNOG" id="ENOG502R4JB">
    <property type="taxonomic scope" value="Eukaryota"/>
</dbReference>
<dbReference type="Gramene" id="OPUNC11G08180.1">
    <property type="protein sequence ID" value="OPUNC11G08180.1"/>
    <property type="gene ID" value="OPUNC11G08180"/>
</dbReference>
<dbReference type="AlphaFoldDB" id="A0A0E0MEC7"/>
<evidence type="ECO:0000313" key="3">
    <source>
        <dbReference type="EnsemblPlants" id="OPUNC11G08180.1"/>
    </source>
</evidence>
<dbReference type="EnsemblPlants" id="OPUNC11G08180.1">
    <property type="protein sequence ID" value="OPUNC11G08180.1"/>
    <property type="gene ID" value="OPUNC11G08180"/>
</dbReference>
<dbReference type="InterPro" id="IPR016140">
    <property type="entry name" value="Bifunc_inhib/LTP/seed_store"/>
</dbReference>
<evidence type="ECO:0000313" key="4">
    <source>
        <dbReference type="Proteomes" id="UP000026962"/>
    </source>
</evidence>
<sequence length="116" mass="13269">MLSMKGVILFLLVCAVISPHSAFGKNPICTHANMLEIVRKCEKFIRLQRPVPIYLCSPNSPCCEVVRKVRDRDMRCVYFLIELDKKKVKLYSEQKILQLGDVCAPVSPPPHRQVMV</sequence>
<evidence type="ECO:0000259" key="2">
    <source>
        <dbReference type="Pfam" id="PF14368"/>
    </source>
</evidence>
<dbReference type="OMA" id="NSPCCEV"/>
<feature type="domain" description="Bifunctional inhibitor/plant lipid transfer protein/seed storage helical" evidence="2">
    <location>
        <begin position="16"/>
        <end position="107"/>
    </location>
</feature>
<protein>
    <recommendedName>
        <fullName evidence="2">Bifunctional inhibitor/plant lipid transfer protein/seed storage helical domain-containing protein</fullName>
    </recommendedName>
</protein>
<reference evidence="3" key="2">
    <citation type="submission" date="2018-05" db="EMBL/GenBank/DDBJ databases">
        <title>OpunRS2 (Oryza punctata Reference Sequence Version 2).</title>
        <authorList>
            <person name="Zhang J."/>
            <person name="Kudrna D."/>
            <person name="Lee S."/>
            <person name="Talag J."/>
            <person name="Welchert J."/>
            <person name="Wing R.A."/>
        </authorList>
    </citation>
    <scope>NUCLEOTIDE SEQUENCE [LARGE SCALE GENOMIC DNA]</scope>
</reference>
<dbReference type="Pfam" id="PF14368">
    <property type="entry name" value="LTP_2"/>
    <property type="match status" value="1"/>
</dbReference>
<keyword evidence="1" id="KW-0732">Signal</keyword>
<feature type="signal peptide" evidence="1">
    <location>
        <begin position="1"/>
        <end position="24"/>
    </location>
</feature>
<keyword evidence="4" id="KW-1185">Reference proteome</keyword>
<reference evidence="3" key="1">
    <citation type="submission" date="2015-04" db="UniProtKB">
        <authorList>
            <consortium name="EnsemblPlants"/>
        </authorList>
    </citation>
    <scope>IDENTIFICATION</scope>
</reference>
<organism evidence="3">
    <name type="scientific">Oryza punctata</name>
    <name type="common">Red rice</name>
    <dbReference type="NCBI Taxonomy" id="4537"/>
    <lineage>
        <taxon>Eukaryota</taxon>
        <taxon>Viridiplantae</taxon>
        <taxon>Streptophyta</taxon>
        <taxon>Embryophyta</taxon>
        <taxon>Tracheophyta</taxon>
        <taxon>Spermatophyta</taxon>
        <taxon>Magnoliopsida</taxon>
        <taxon>Liliopsida</taxon>
        <taxon>Poales</taxon>
        <taxon>Poaceae</taxon>
        <taxon>BOP clade</taxon>
        <taxon>Oryzoideae</taxon>
        <taxon>Oryzeae</taxon>
        <taxon>Oryzinae</taxon>
        <taxon>Oryza</taxon>
    </lineage>
</organism>
<proteinExistence type="predicted"/>
<accession>A0A0E0MEC7</accession>
<feature type="chain" id="PRO_5002367755" description="Bifunctional inhibitor/plant lipid transfer protein/seed storage helical domain-containing protein" evidence="1">
    <location>
        <begin position="25"/>
        <end position="116"/>
    </location>
</feature>
<dbReference type="HOGENOM" id="CLU_163615_1_0_1"/>
<evidence type="ECO:0000256" key="1">
    <source>
        <dbReference type="SAM" id="SignalP"/>
    </source>
</evidence>
<dbReference type="Proteomes" id="UP000026962">
    <property type="component" value="Chromosome 11"/>
</dbReference>
<name>A0A0E0MEC7_ORYPU</name>